<dbReference type="PANTHER" id="PTHR36573">
    <property type="entry name" value="INTERMEMBRANE PHOSPHOLIPID TRANSPORT SYSTEM BINDING PROTEIN MLAC"/>
    <property type="match status" value="1"/>
</dbReference>
<organism evidence="1 2">
    <name type="scientific">SAR86 cluster bacterium</name>
    <dbReference type="NCBI Taxonomy" id="2030880"/>
    <lineage>
        <taxon>Bacteria</taxon>
        <taxon>Pseudomonadati</taxon>
        <taxon>Pseudomonadota</taxon>
        <taxon>Gammaproteobacteria</taxon>
        <taxon>SAR86 cluster</taxon>
    </lineage>
</organism>
<name>A0A520N4M4_9GAMM</name>
<dbReference type="AlphaFoldDB" id="A0A520N4M4"/>
<dbReference type="Proteomes" id="UP000318710">
    <property type="component" value="Unassembled WGS sequence"/>
</dbReference>
<dbReference type="InterPro" id="IPR042245">
    <property type="entry name" value="Tgt2/MlaC_sf"/>
</dbReference>
<dbReference type="Gene3D" id="3.10.450.710">
    <property type="entry name" value="Tgt2/MlaC"/>
    <property type="match status" value="1"/>
</dbReference>
<dbReference type="Pfam" id="PF05494">
    <property type="entry name" value="MlaC"/>
    <property type="match status" value="1"/>
</dbReference>
<gene>
    <name evidence="1" type="ORF">EVA93_00475</name>
</gene>
<reference evidence="1 2" key="1">
    <citation type="submission" date="2019-02" db="EMBL/GenBank/DDBJ databases">
        <title>Prokaryotic population dynamics and viral predation in marine succession experiment using metagenomics: the confinement effect.</title>
        <authorList>
            <person name="Haro-Moreno J.M."/>
            <person name="Rodriguez-Valera F."/>
            <person name="Lopez-Perez M."/>
        </authorList>
    </citation>
    <scope>NUCLEOTIDE SEQUENCE [LARGE SCALE GENOMIC DNA]</scope>
    <source>
        <strain evidence="1">MED-G160</strain>
    </source>
</reference>
<accession>A0A520N4M4</accession>
<dbReference type="PIRSF" id="PIRSF004649">
    <property type="entry name" value="MlaC"/>
    <property type="match status" value="1"/>
</dbReference>
<evidence type="ECO:0000313" key="1">
    <source>
        <dbReference type="EMBL" id="RZO28413.1"/>
    </source>
</evidence>
<comment type="caution">
    <text evidence="1">The sequence shown here is derived from an EMBL/GenBank/DDBJ whole genome shotgun (WGS) entry which is preliminary data.</text>
</comment>
<sequence length="213" mass="24705">MLPSLKKYLFLFLFFLNLNNIYAEDNPYIFIDSNAQDMVEVLTSNSNLFETDRKTYENKIKEIFEPMIDFRRVSASVMGKKYYLLATKEQRVEFIEIFKDSLLDTYAETLAQWGDSTISTELPENDSLSKKFESFEKNIEVKQILNTGTSEYPISYKLRKSDNEWKIVNIIINGVNLGLTFRNQFQALAISHNEDIELTLKNWVSDVGDAGIS</sequence>
<dbReference type="InterPro" id="IPR008869">
    <property type="entry name" value="MlaC/ttg2D"/>
</dbReference>
<dbReference type="EMBL" id="SHBF01000002">
    <property type="protein sequence ID" value="RZO28413.1"/>
    <property type="molecule type" value="Genomic_DNA"/>
</dbReference>
<proteinExistence type="predicted"/>
<dbReference type="PANTHER" id="PTHR36573:SF1">
    <property type="entry name" value="INTERMEMBRANE PHOSPHOLIPID TRANSPORT SYSTEM BINDING PROTEIN MLAC"/>
    <property type="match status" value="1"/>
</dbReference>
<protein>
    <submittedName>
        <fullName evidence="1">ABC transporter substrate-binding protein</fullName>
    </submittedName>
</protein>
<evidence type="ECO:0000313" key="2">
    <source>
        <dbReference type="Proteomes" id="UP000318710"/>
    </source>
</evidence>